<evidence type="ECO:0000313" key="4">
    <source>
        <dbReference type="EMBL" id="RGS47239.1"/>
    </source>
</evidence>
<comment type="caution">
    <text evidence="4">The sequence shown here is derived from an EMBL/GenBank/DDBJ whole genome shotgun (WGS) entry which is preliminary data.</text>
</comment>
<organism evidence="4 5">
    <name type="scientific">Segatella copri</name>
    <dbReference type="NCBI Taxonomy" id="165179"/>
    <lineage>
        <taxon>Bacteria</taxon>
        <taxon>Pseudomonadati</taxon>
        <taxon>Bacteroidota</taxon>
        <taxon>Bacteroidia</taxon>
        <taxon>Bacteroidales</taxon>
        <taxon>Prevotellaceae</taxon>
        <taxon>Segatella</taxon>
    </lineage>
</organism>
<dbReference type="SUPFAM" id="SSF53756">
    <property type="entry name" value="UDP-Glycosyltransferase/glycogen phosphorylase"/>
    <property type="match status" value="1"/>
</dbReference>
<dbReference type="InterPro" id="IPR058592">
    <property type="entry name" value="Gtf3_C"/>
</dbReference>
<dbReference type="InterPro" id="IPR058591">
    <property type="entry name" value="Gtf3_N"/>
</dbReference>
<dbReference type="EMBL" id="QRVN01000012">
    <property type="protein sequence ID" value="RGS47239.1"/>
    <property type="molecule type" value="Genomic_DNA"/>
</dbReference>
<accession>A0AA92W231</accession>
<dbReference type="Gene3D" id="3.40.50.2000">
    <property type="entry name" value="Glycogen Phosphorylase B"/>
    <property type="match status" value="2"/>
</dbReference>
<evidence type="ECO:0000313" key="5">
    <source>
        <dbReference type="Proteomes" id="UP000286113"/>
    </source>
</evidence>
<dbReference type="PIRSF" id="PIRSF007023">
    <property type="entry name" value="UDP-Galf_transf"/>
    <property type="match status" value="1"/>
</dbReference>
<evidence type="ECO:0000259" key="3">
    <source>
        <dbReference type="Pfam" id="PF26337"/>
    </source>
</evidence>
<protein>
    <submittedName>
        <fullName evidence="4">Galactofuranosyltransferase</fullName>
    </submittedName>
</protein>
<keyword evidence="1" id="KW-0808">Transferase</keyword>
<dbReference type="Pfam" id="PF26337">
    <property type="entry name" value="Gtf3_C"/>
    <property type="match status" value="1"/>
</dbReference>
<dbReference type="Proteomes" id="UP000286113">
    <property type="component" value="Unassembled WGS sequence"/>
</dbReference>
<feature type="domain" description="Glucosyltransferase 3-like C-terminal" evidence="3">
    <location>
        <begin position="174"/>
        <end position="340"/>
    </location>
</feature>
<name>A0AA92W231_9BACT</name>
<evidence type="ECO:0000259" key="2">
    <source>
        <dbReference type="Pfam" id="PF26334"/>
    </source>
</evidence>
<dbReference type="Pfam" id="PF26334">
    <property type="entry name" value="Gtf3_N"/>
    <property type="match status" value="1"/>
</dbReference>
<gene>
    <name evidence="4" type="ORF">DWX90_07310</name>
</gene>
<feature type="domain" description="Glucosyltransferase 3-like N-terminal" evidence="2">
    <location>
        <begin position="7"/>
        <end position="151"/>
    </location>
</feature>
<dbReference type="RefSeq" id="WP_119227361.1">
    <property type="nucleotide sequence ID" value="NZ_JBALKQ010000012.1"/>
</dbReference>
<proteinExistence type="predicted"/>
<evidence type="ECO:0000256" key="1">
    <source>
        <dbReference type="ARBA" id="ARBA00022679"/>
    </source>
</evidence>
<dbReference type="AlphaFoldDB" id="A0AA92W231"/>
<sequence>MKERRLCYISRTYYNQTSAGNKAKTDYEKVLHSMGAASIGLPCKIDNNKILAFFYNLASTLIACSRIQKGDVIVLQYPVKKYFSFICKMAHLKGAKTISLIHDLGSFRRKKLTIAQELKRLSHTDYIIATNQAMKLWLEQQGLEKPIGALGFHDYLSPSVAADKKHQPNEVWNIVYAGSLNLRKNAFILKMQELDYQFKFHLYGNMEDYDAVAKDKNIIWHGFMNADDFIKQVRGNFGLVWDGDSLEECHGDFGSYLKYNTPHKASFYLRAGLPIIVWKESAIAPLVEEKGVGFAINSLKELPGRLASISEEEYAGMLTQTKQMAIAINNGENLKKAIQESSL</sequence>
<reference evidence="4 5" key="1">
    <citation type="submission" date="2018-08" db="EMBL/GenBank/DDBJ databases">
        <title>A genome reference for cultivated species of the human gut microbiota.</title>
        <authorList>
            <person name="Zou Y."/>
            <person name="Xue W."/>
            <person name="Luo G."/>
        </authorList>
    </citation>
    <scope>NUCLEOTIDE SEQUENCE [LARGE SCALE GENOMIC DNA]</scope>
    <source>
        <strain evidence="4 5">AF22-1</strain>
    </source>
</reference>